<evidence type="ECO:0000313" key="2">
    <source>
        <dbReference type="EMBL" id="MBB3978725.1"/>
    </source>
</evidence>
<organism evidence="2 3">
    <name type="scientific">Mycoplana azooxidifex</name>
    <dbReference type="NCBI Taxonomy" id="1636188"/>
    <lineage>
        <taxon>Bacteria</taxon>
        <taxon>Pseudomonadati</taxon>
        <taxon>Pseudomonadota</taxon>
        <taxon>Alphaproteobacteria</taxon>
        <taxon>Hyphomicrobiales</taxon>
        <taxon>Rhizobiaceae</taxon>
        <taxon>Mycoplana</taxon>
    </lineage>
</organism>
<protein>
    <submittedName>
        <fullName evidence="2">Toxin ParE1/3/4</fullName>
    </submittedName>
</protein>
<name>A0A7W6GKJ2_9HYPH</name>
<dbReference type="Pfam" id="PF05016">
    <property type="entry name" value="ParE_toxin"/>
    <property type="match status" value="1"/>
</dbReference>
<dbReference type="InterPro" id="IPR035093">
    <property type="entry name" value="RelE/ParE_toxin_dom_sf"/>
</dbReference>
<dbReference type="InterPro" id="IPR007712">
    <property type="entry name" value="RelE/ParE_toxin"/>
</dbReference>
<dbReference type="Proteomes" id="UP000574761">
    <property type="component" value="Unassembled WGS sequence"/>
</dbReference>
<dbReference type="AlphaFoldDB" id="A0A7W6GKJ2"/>
<reference evidence="2 3" key="1">
    <citation type="submission" date="2020-08" db="EMBL/GenBank/DDBJ databases">
        <title>Genomic Encyclopedia of Type Strains, Phase IV (KMG-IV): sequencing the most valuable type-strain genomes for metagenomic binning, comparative biology and taxonomic classification.</title>
        <authorList>
            <person name="Goeker M."/>
        </authorList>
    </citation>
    <scope>NUCLEOTIDE SEQUENCE [LARGE SCALE GENOMIC DNA]</scope>
    <source>
        <strain evidence="2 3">DSM 100211</strain>
    </source>
</reference>
<evidence type="ECO:0000256" key="1">
    <source>
        <dbReference type="ARBA" id="ARBA00022649"/>
    </source>
</evidence>
<sequence>MEIARYTIAAVGPGQAMGYAALIEKGLDMLAEDPLRAASRPRNELALDVRSFHLAQAAKSRHAASHIVYYHLAGSSRDLVVLRILHERMEPKTRLSDAKRRDKTQE</sequence>
<evidence type="ECO:0000313" key="3">
    <source>
        <dbReference type="Proteomes" id="UP000574761"/>
    </source>
</evidence>
<accession>A0A7W6GKJ2</accession>
<keyword evidence="1" id="KW-1277">Toxin-antitoxin system</keyword>
<dbReference type="Gene3D" id="3.30.2310.20">
    <property type="entry name" value="RelE-like"/>
    <property type="match status" value="1"/>
</dbReference>
<proteinExistence type="predicted"/>
<gene>
    <name evidence="2" type="ORF">GGQ64_003960</name>
</gene>
<dbReference type="EMBL" id="JACIEE010000008">
    <property type="protein sequence ID" value="MBB3978725.1"/>
    <property type="molecule type" value="Genomic_DNA"/>
</dbReference>
<comment type="caution">
    <text evidence="2">The sequence shown here is derived from an EMBL/GenBank/DDBJ whole genome shotgun (WGS) entry which is preliminary data.</text>
</comment>
<keyword evidence="3" id="KW-1185">Reference proteome</keyword>